<keyword evidence="10" id="KW-1185">Reference proteome</keyword>
<dbReference type="InParanoid" id="A0A2J7QPA3"/>
<evidence type="ECO:0000256" key="6">
    <source>
        <dbReference type="ARBA" id="ARBA00022801"/>
    </source>
</evidence>
<comment type="caution">
    <text evidence="9">The sequence shown here is derived from an EMBL/GenBank/DDBJ whole genome shotgun (WGS) entry which is preliminary data.</text>
</comment>
<sequence length="290" mass="32906">CFRYLSTGIAFRQIAFTFRISKSSVASIVIEVSKAIWNSLQKTHMPVPNVECFRKGAKDYFEKWNFPNCLGGIDGKHIRLKCPAKSGSMFFNYKIVLLAIVDAKYRFLMVDVGAYGKDSDAAGVFSNSAIHQNIRNGSLPLPNDKQLPNFEQNSPFVFIGDETFPLRTYLLRPYPRRRVQNSEAASYFNYRLSRARMTVECAFGINSAKFRMLLKSIETSVENAVHIVKAICILHNAIIDMEEDPSIDVSKDNVTEGNNNLQLSRVNNRPSRAAENVRSIFCEYFSLNKN</sequence>
<dbReference type="STRING" id="105785.A0A2J7QPA3"/>
<evidence type="ECO:0000259" key="8">
    <source>
        <dbReference type="Pfam" id="PF13359"/>
    </source>
</evidence>
<reference evidence="9 10" key="1">
    <citation type="submission" date="2017-12" db="EMBL/GenBank/DDBJ databases">
        <title>Hemimetabolous genomes reveal molecular basis of termite eusociality.</title>
        <authorList>
            <person name="Harrison M.C."/>
            <person name="Jongepier E."/>
            <person name="Robertson H.M."/>
            <person name="Arning N."/>
            <person name="Bitard-Feildel T."/>
            <person name="Chao H."/>
            <person name="Childers C.P."/>
            <person name="Dinh H."/>
            <person name="Doddapaneni H."/>
            <person name="Dugan S."/>
            <person name="Gowin J."/>
            <person name="Greiner C."/>
            <person name="Han Y."/>
            <person name="Hu H."/>
            <person name="Hughes D.S.T."/>
            <person name="Huylmans A.-K."/>
            <person name="Kemena C."/>
            <person name="Kremer L.P.M."/>
            <person name="Lee S.L."/>
            <person name="Lopez-Ezquerra A."/>
            <person name="Mallet L."/>
            <person name="Monroy-Kuhn J.M."/>
            <person name="Moser A."/>
            <person name="Murali S.C."/>
            <person name="Muzny D.M."/>
            <person name="Otani S."/>
            <person name="Piulachs M.-D."/>
            <person name="Poelchau M."/>
            <person name="Qu J."/>
            <person name="Schaub F."/>
            <person name="Wada-Katsumata A."/>
            <person name="Worley K.C."/>
            <person name="Xie Q."/>
            <person name="Ylla G."/>
            <person name="Poulsen M."/>
            <person name="Gibbs R.A."/>
            <person name="Schal C."/>
            <person name="Richards S."/>
            <person name="Belles X."/>
            <person name="Korb J."/>
            <person name="Bornberg-Bauer E."/>
        </authorList>
    </citation>
    <scope>NUCLEOTIDE SEQUENCE [LARGE SCALE GENOMIC DNA]</scope>
    <source>
        <tissue evidence="9">Whole body</tissue>
    </source>
</reference>
<evidence type="ECO:0000256" key="1">
    <source>
        <dbReference type="ARBA" id="ARBA00001968"/>
    </source>
</evidence>
<evidence type="ECO:0000256" key="4">
    <source>
        <dbReference type="ARBA" id="ARBA00022722"/>
    </source>
</evidence>
<gene>
    <name evidence="9" type="ORF">B7P43_G12870</name>
</gene>
<comment type="subcellular location">
    <subcellularLocation>
        <location evidence="2">Nucleus</location>
    </subcellularLocation>
</comment>
<accession>A0A2J7QPA3</accession>
<dbReference type="EMBL" id="NEVH01012095">
    <property type="protein sequence ID" value="PNF30408.1"/>
    <property type="molecule type" value="Genomic_DNA"/>
</dbReference>
<dbReference type="GO" id="GO:0016787">
    <property type="term" value="F:hydrolase activity"/>
    <property type="evidence" value="ECO:0007669"/>
    <property type="project" value="UniProtKB-KW"/>
</dbReference>
<feature type="domain" description="DDE Tnp4" evidence="8">
    <location>
        <begin position="73"/>
        <end position="236"/>
    </location>
</feature>
<proteinExistence type="inferred from homology"/>
<evidence type="ECO:0000256" key="5">
    <source>
        <dbReference type="ARBA" id="ARBA00022723"/>
    </source>
</evidence>
<dbReference type="GO" id="GO:0004518">
    <property type="term" value="F:nuclease activity"/>
    <property type="evidence" value="ECO:0007669"/>
    <property type="project" value="UniProtKB-KW"/>
</dbReference>
<comment type="cofactor">
    <cofactor evidence="1">
        <name>a divalent metal cation</name>
        <dbReference type="ChEBI" id="CHEBI:60240"/>
    </cofactor>
</comment>
<organism evidence="9 10">
    <name type="scientific">Cryptotermes secundus</name>
    <dbReference type="NCBI Taxonomy" id="105785"/>
    <lineage>
        <taxon>Eukaryota</taxon>
        <taxon>Metazoa</taxon>
        <taxon>Ecdysozoa</taxon>
        <taxon>Arthropoda</taxon>
        <taxon>Hexapoda</taxon>
        <taxon>Insecta</taxon>
        <taxon>Pterygota</taxon>
        <taxon>Neoptera</taxon>
        <taxon>Polyneoptera</taxon>
        <taxon>Dictyoptera</taxon>
        <taxon>Blattodea</taxon>
        <taxon>Blattoidea</taxon>
        <taxon>Termitoidae</taxon>
        <taxon>Kalotermitidae</taxon>
        <taxon>Cryptotermitinae</taxon>
        <taxon>Cryptotermes</taxon>
    </lineage>
</organism>
<comment type="similarity">
    <text evidence="3">Belongs to the HARBI1 family.</text>
</comment>
<protein>
    <recommendedName>
        <fullName evidence="8">DDE Tnp4 domain-containing protein</fullName>
    </recommendedName>
</protein>
<dbReference type="GO" id="GO:0046872">
    <property type="term" value="F:metal ion binding"/>
    <property type="evidence" value="ECO:0007669"/>
    <property type="project" value="UniProtKB-KW"/>
</dbReference>
<evidence type="ECO:0000256" key="7">
    <source>
        <dbReference type="ARBA" id="ARBA00023242"/>
    </source>
</evidence>
<evidence type="ECO:0000256" key="2">
    <source>
        <dbReference type="ARBA" id="ARBA00004123"/>
    </source>
</evidence>
<dbReference type="Proteomes" id="UP000235965">
    <property type="component" value="Unassembled WGS sequence"/>
</dbReference>
<name>A0A2J7QPA3_9NEOP</name>
<evidence type="ECO:0000256" key="3">
    <source>
        <dbReference type="ARBA" id="ARBA00006958"/>
    </source>
</evidence>
<dbReference type="AlphaFoldDB" id="A0A2J7QPA3"/>
<dbReference type="InterPro" id="IPR027806">
    <property type="entry name" value="HARBI1_dom"/>
</dbReference>
<evidence type="ECO:0000313" key="9">
    <source>
        <dbReference type="EMBL" id="PNF30408.1"/>
    </source>
</evidence>
<keyword evidence="7" id="KW-0539">Nucleus</keyword>
<dbReference type="PANTHER" id="PTHR22930">
    <property type="match status" value="1"/>
</dbReference>
<evidence type="ECO:0000313" key="10">
    <source>
        <dbReference type="Proteomes" id="UP000235965"/>
    </source>
</evidence>
<keyword evidence="5" id="KW-0479">Metal-binding</keyword>
<feature type="non-terminal residue" evidence="9">
    <location>
        <position position="1"/>
    </location>
</feature>
<keyword evidence="6" id="KW-0378">Hydrolase</keyword>
<keyword evidence="4" id="KW-0540">Nuclease</keyword>
<dbReference type="OrthoDB" id="8189738at2759"/>
<dbReference type="PANTHER" id="PTHR22930:SF269">
    <property type="entry name" value="NUCLEASE HARBI1-LIKE PROTEIN"/>
    <property type="match status" value="1"/>
</dbReference>
<dbReference type="GO" id="GO:0005634">
    <property type="term" value="C:nucleus"/>
    <property type="evidence" value="ECO:0007669"/>
    <property type="project" value="UniProtKB-SubCell"/>
</dbReference>
<dbReference type="InterPro" id="IPR045249">
    <property type="entry name" value="HARBI1-like"/>
</dbReference>
<dbReference type="Pfam" id="PF13359">
    <property type="entry name" value="DDE_Tnp_4"/>
    <property type="match status" value="1"/>
</dbReference>